<accession>A0A1Q2ZTN7</accession>
<dbReference type="Proteomes" id="UP000187013">
    <property type="component" value="Unassembled WGS sequence"/>
</dbReference>
<evidence type="ECO:0000313" key="8">
    <source>
        <dbReference type="Proteomes" id="UP000187013"/>
    </source>
</evidence>
<evidence type="ECO:0000256" key="2">
    <source>
        <dbReference type="ARBA" id="ARBA00023002"/>
    </source>
</evidence>
<name>A0A1Q2ZTN7_ZYGRO</name>
<dbReference type="PANTHER" id="PTHR43720">
    <property type="entry name" value="2-AMINOMUCONIC SEMIALDEHYDE DEHYDROGENASE"/>
    <property type="match status" value="1"/>
</dbReference>
<dbReference type="GO" id="GO:0046394">
    <property type="term" value="P:carboxylic acid biosynthetic process"/>
    <property type="evidence" value="ECO:0007669"/>
    <property type="project" value="UniProtKB-ARBA"/>
</dbReference>
<dbReference type="EMBL" id="BDGX01000001">
    <property type="protein sequence ID" value="GAV46724.1"/>
    <property type="molecule type" value="Genomic_DNA"/>
</dbReference>
<dbReference type="OrthoDB" id="310895at2759"/>
<dbReference type="InterPro" id="IPR016161">
    <property type="entry name" value="Ald_DH/histidinol_DH"/>
</dbReference>
<dbReference type="InterPro" id="IPR016162">
    <property type="entry name" value="Ald_DH_N"/>
</dbReference>
<comment type="caution">
    <text evidence="7">The sequence shown here is derived from an EMBL/GenBank/DDBJ whole genome shotgun (WGS) entry which is preliminary data.</text>
</comment>
<organism evidence="7 8">
    <name type="scientific">Zygosaccharomyces rouxii</name>
    <dbReference type="NCBI Taxonomy" id="4956"/>
    <lineage>
        <taxon>Eukaryota</taxon>
        <taxon>Fungi</taxon>
        <taxon>Dikarya</taxon>
        <taxon>Ascomycota</taxon>
        <taxon>Saccharomycotina</taxon>
        <taxon>Saccharomycetes</taxon>
        <taxon>Saccharomycetales</taxon>
        <taxon>Saccharomycetaceae</taxon>
        <taxon>Zygosaccharomyces</taxon>
    </lineage>
</organism>
<dbReference type="PROSITE" id="PS00070">
    <property type="entry name" value="ALDEHYDE_DEHYDR_CYS"/>
    <property type="match status" value="1"/>
</dbReference>
<evidence type="ECO:0000256" key="5">
    <source>
        <dbReference type="RuleBase" id="RU003345"/>
    </source>
</evidence>
<dbReference type="SUPFAM" id="SSF53720">
    <property type="entry name" value="ALDH-like"/>
    <property type="match status" value="1"/>
</dbReference>
<dbReference type="InterPro" id="IPR016163">
    <property type="entry name" value="Ald_DH_C"/>
</dbReference>
<reference evidence="7 8" key="1">
    <citation type="submission" date="2016-08" db="EMBL/GenBank/DDBJ databases">
        <title>Draft genome sequence of allopolyploid Zygosaccharomyces rouxii.</title>
        <authorList>
            <person name="Watanabe J."/>
            <person name="Uehara K."/>
            <person name="Mogi Y."/>
            <person name="Tsukioka Y."/>
        </authorList>
    </citation>
    <scope>NUCLEOTIDE SEQUENCE [LARGE SCALE GENOMIC DNA]</scope>
    <source>
        <strain evidence="7 8">NBRC 110957</strain>
    </source>
</reference>
<dbReference type="Gene3D" id="3.40.309.10">
    <property type="entry name" value="Aldehyde Dehydrogenase, Chain A, domain 2"/>
    <property type="match status" value="1"/>
</dbReference>
<keyword evidence="2 5" id="KW-0560">Oxidoreductase</keyword>
<dbReference type="PANTHER" id="PTHR43720:SF2">
    <property type="entry name" value="2-AMINOMUCONIC SEMIALDEHYDE DEHYDROGENASE"/>
    <property type="match status" value="1"/>
</dbReference>
<dbReference type="FunFam" id="3.40.605.10:FF:000026">
    <property type="entry name" value="Aldehyde dehydrogenase, putative"/>
    <property type="match status" value="1"/>
</dbReference>
<evidence type="ECO:0000256" key="1">
    <source>
        <dbReference type="ARBA" id="ARBA00009986"/>
    </source>
</evidence>
<protein>
    <recommendedName>
        <fullName evidence="6">Aldehyde dehydrogenase domain-containing protein</fullName>
    </recommendedName>
</protein>
<dbReference type="FunFam" id="3.40.309.10:FF:000012">
    <property type="entry name" value="Betaine aldehyde dehydrogenase"/>
    <property type="match status" value="1"/>
</dbReference>
<evidence type="ECO:0000256" key="3">
    <source>
        <dbReference type="ARBA" id="ARBA00023027"/>
    </source>
</evidence>
<sequence>MFTPIHIPQVGITYKQPIGLFINNEYVKSKDGSLIDTFNPATGEKITSFYAAGTADIDEAVQAARNAYEDVWSKTTPSERSELLWKLASLVERDKKLLAAMETLDSGKPYHSNALGDLDQIISVTKYYAGVVQNLTQGKQIPVSHDKFAVTFEVPYGVVGQVVPWNYPLAMASWKMQGCLAAGNTIVIKPAENTSLSLLYFAQLFVEAGFPPGVVNIVPGHGAQAGTALAAHPDVDKVAFTGSTKVGQAVMEAAGKSNLKPVTLECGGKSPAVVFEDAEIEQAAEWCALGIFYNSGQNCTANSRIYVQESIYEKFLQEFKAQAAKAWKFGAKRDPFDEECTLGPVISEVQQKRVKSYIEHGVKEGLNIETLHELPADVKGFFVQPTFFTNVPQSSKLNREEIFGPVAVISTFKNESEALKLANDTNYGLASAVFTQNIGVATRFVRDIKAGTVWVNSSNDEEISVPFGGFKMSGIGRELGEAGLGSYLQTKSAHFNLSVSAHKL</sequence>
<feature type="active site" evidence="4">
    <location>
        <position position="265"/>
    </location>
</feature>
<feature type="domain" description="Aldehyde dehydrogenase" evidence="6">
    <location>
        <begin position="26"/>
        <end position="492"/>
    </location>
</feature>
<evidence type="ECO:0000256" key="4">
    <source>
        <dbReference type="PROSITE-ProRule" id="PRU10007"/>
    </source>
</evidence>
<proteinExistence type="inferred from homology"/>
<gene>
    <name evidence="7" type="ORF">ZYGR_0A03190</name>
</gene>
<dbReference type="GO" id="GO:0006598">
    <property type="term" value="P:polyamine catabolic process"/>
    <property type="evidence" value="ECO:0007669"/>
    <property type="project" value="TreeGrafter"/>
</dbReference>
<dbReference type="InterPro" id="IPR029510">
    <property type="entry name" value="Ald_DH_CS_GLU"/>
</dbReference>
<dbReference type="InterPro" id="IPR015590">
    <property type="entry name" value="Aldehyde_DH_dom"/>
</dbReference>
<dbReference type="OMA" id="VRHVMIK"/>
<dbReference type="AlphaFoldDB" id="A0A1Q2ZTN7"/>
<dbReference type="Gene3D" id="3.40.605.10">
    <property type="entry name" value="Aldehyde Dehydrogenase, Chain A, domain 1"/>
    <property type="match status" value="1"/>
</dbReference>
<dbReference type="Pfam" id="PF00171">
    <property type="entry name" value="Aldedh"/>
    <property type="match status" value="1"/>
</dbReference>
<dbReference type="InterPro" id="IPR016160">
    <property type="entry name" value="Ald_DH_CS_CYS"/>
</dbReference>
<evidence type="ECO:0000313" key="7">
    <source>
        <dbReference type="EMBL" id="GAV46724.1"/>
    </source>
</evidence>
<dbReference type="GO" id="GO:0004029">
    <property type="term" value="F:aldehyde dehydrogenase (NAD+) activity"/>
    <property type="evidence" value="ECO:0007669"/>
    <property type="project" value="TreeGrafter"/>
</dbReference>
<keyword evidence="3" id="KW-0520">NAD</keyword>
<evidence type="ECO:0000259" key="6">
    <source>
        <dbReference type="Pfam" id="PF00171"/>
    </source>
</evidence>
<comment type="similarity">
    <text evidence="1 5">Belongs to the aldehyde dehydrogenase family.</text>
</comment>
<dbReference type="eggNOG" id="KOG2450">
    <property type="taxonomic scope" value="Eukaryota"/>
</dbReference>
<dbReference type="PROSITE" id="PS00687">
    <property type="entry name" value="ALDEHYDE_DEHYDR_GLU"/>
    <property type="match status" value="1"/>
</dbReference>
<dbReference type="FunFam" id="3.40.605.10:FF:000001">
    <property type="entry name" value="Aldehyde dehydrogenase 1"/>
    <property type="match status" value="1"/>
</dbReference>